<sequence>MGFSHHLVVFFVIAVISVVLRFVQIRAAIRVDLYIFVFGPLIAFGFLFLLLGLLDVNRGLFLDIGKFMFLYGAVGAGCGFGATRVLSGRF</sequence>
<keyword evidence="1" id="KW-0472">Membrane</keyword>
<feature type="transmembrane region" description="Helical" evidence="1">
    <location>
        <begin position="68"/>
        <end position="86"/>
    </location>
</feature>
<name>A0A3N5B7R9_9BACI</name>
<organism evidence="2 3">
    <name type="scientific">Aquisalibacillus elongatus</name>
    <dbReference type="NCBI Taxonomy" id="485577"/>
    <lineage>
        <taxon>Bacteria</taxon>
        <taxon>Bacillati</taxon>
        <taxon>Bacillota</taxon>
        <taxon>Bacilli</taxon>
        <taxon>Bacillales</taxon>
        <taxon>Bacillaceae</taxon>
        <taxon>Aquisalibacillus</taxon>
    </lineage>
</organism>
<comment type="caution">
    <text evidence="2">The sequence shown here is derived from an EMBL/GenBank/DDBJ whole genome shotgun (WGS) entry which is preliminary data.</text>
</comment>
<reference evidence="2 3" key="1">
    <citation type="submission" date="2018-11" db="EMBL/GenBank/DDBJ databases">
        <title>Genomic Encyclopedia of Type Strains, Phase IV (KMG-IV): sequencing the most valuable type-strain genomes for metagenomic binning, comparative biology and taxonomic classification.</title>
        <authorList>
            <person name="Goeker M."/>
        </authorList>
    </citation>
    <scope>NUCLEOTIDE SEQUENCE [LARGE SCALE GENOMIC DNA]</scope>
    <source>
        <strain evidence="2 3">DSM 18090</strain>
    </source>
</reference>
<keyword evidence="3" id="KW-1185">Reference proteome</keyword>
<gene>
    <name evidence="2" type="ORF">EDC24_1856</name>
</gene>
<protein>
    <submittedName>
        <fullName evidence="2">Uncharacterized protein</fullName>
    </submittedName>
</protein>
<dbReference type="AlphaFoldDB" id="A0A3N5B7R9"/>
<evidence type="ECO:0000256" key="1">
    <source>
        <dbReference type="SAM" id="Phobius"/>
    </source>
</evidence>
<keyword evidence="1" id="KW-0812">Transmembrane</keyword>
<proteinExistence type="predicted"/>
<feature type="transmembrane region" description="Helical" evidence="1">
    <location>
        <begin position="35"/>
        <end position="56"/>
    </location>
</feature>
<evidence type="ECO:0000313" key="2">
    <source>
        <dbReference type="EMBL" id="RPF53357.1"/>
    </source>
</evidence>
<dbReference type="Proteomes" id="UP000276443">
    <property type="component" value="Unassembled WGS sequence"/>
</dbReference>
<dbReference type="RefSeq" id="WP_124221838.1">
    <property type="nucleotide sequence ID" value="NZ_RKRF01000009.1"/>
</dbReference>
<feature type="transmembrane region" description="Helical" evidence="1">
    <location>
        <begin position="6"/>
        <end position="23"/>
    </location>
</feature>
<evidence type="ECO:0000313" key="3">
    <source>
        <dbReference type="Proteomes" id="UP000276443"/>
    </source>
</evidence>
<dbReference type="EMBL" id="RKRF01000009">
    <property type="protein sequence ID" value="RPF53357.1"/>
    <property type="molecule type" value="Genomic_DNA"/>
</dbReference>
<accession>A0A3N5B7R9</accession>
<keyword evidence="1" id="KW-1133">Transmembrane helix</keyword>